<dbReference type="SUPFAM" id="SSF53756">
    <property type="entry name" value="UDP-Glycosyltransferase/glycogen phosphorylase"/>
    <property type="match status" value="1"/>
</dbReference>
<reference evidence="1 3" key="2">
    <citation type="submission" date="2016-02" db="EMBL/GenBank/DDBJ databases">
        <title>Complete Genome Sequence of Propionibacterium acidipropionici ATCC 55737.</title>
        <authorList>
            <person name="Luna Flores C.H."/>
            <person name="Nielsen L.K."/>
            <person name="Marcellin E."/>
        </authorList>
    </citation>
    <scope>NUCLEOTIDE SEQUENCE [LARGE SCALE GENOMIC DNA]</scope>
    <source>
        <strain evidence="1 3">ATCC 55737</strain>
    </source>
</reference>
<evidence type="ECO:0000313" key="4">
    <source>
        <dbReference type="Proteomes" id="UP000178666"/>
    </source>
</evidence>
<dbReference type="EMBL" id="CP014352">
    <property type="protein sequence ID" value="AMS05402.1"/>
    <property type="molecule type" value="Genomic_DNA"/>
</dbReference>
<dbReference type="Proteomes" id="UP000075221">
    <property type="component" value="Chromosome"/>
</dbReference>
<sequence length="355" mass="39291">MTIAIKYGFLEEDPVVDDHGRFIARGAGAVFVQRLFEIYPDAVLVGDQDRHCDSFEMRSLTSLDAESDLVINLDVLDSVSVFQTMHRHGAEPRILNLQWLHPSRFHHKVNFAAMALSFALFPTLCSGERTAAEVSEIVRRWTIHPLAHQARIGWFQPGIHDDLVQPHTDPEVPVVLYPAIHLTEAKQPKTFLAIVKEVAGRTPLRMEARLAERDLASVLAMRMSSPRWAQVTPLFGRTDEYWESLAHTTAFLATAREEAYGLEYLEALLAGAVGVLPAVSWAQGLVPATYPYLYADNDQAADMLAEVLGDPQAARKAADDSAGGSLSGWITQNHVGSVGDEALRDQIADWFPEAL</sequence>
<dbReference type="Gene3D" id="3.40.50.2000">
    <property type="entry name" value="Glycogen Phosphorylase B"/>
    <property type="match status" value="1"/>
</dbReference>
<dbReference type="EMBL" id="CP015970">
    <property type="protein sequence ID" value="AOZ46876.1"/>
    <property type="molecule type" value="Genomic_DNA"/>
</dbReference>
<evidence type="ECO:0000313" key="2">
    <source>
        <dbReference type="EMBL" id="AOZ46876.1"/>
    </source>
</evidence>
<reference evidence="2 4" key="1">
    <citation type="journal article" date="2016" name="Plant Dis.">
        <title>Improved production of propionic acid using genome shuffling.</title>
        <authorList>
            <person name="Luna-Flores C.H."/>
            <person name="Palfreyman R.W."/>
            <person name="Kromer J.O."/>
            <person name="Nielsen L.K."/>
            <person name="Marcellin E."/>
        </authorList>
    </citation>
    <scope>NUCLEOTIDE SEQUENCE [LARGE SCALE GENOMIC DNA]</scope>
    <source>
        <strain evidence="2 4">F3E8</strain>
    </source>
</reference>
<gene>
    <name evidence="2" type="ORF">A8L58_09420</name>
    <name evidence="1" type="ORF">AXH35_07965</name>
</gene>
<accession>A0AAC8YG83</accession>
<keyword evidence="4" id="KW-1185">Reference proteome</keyword>
<evidence type="ECO:0000313" key="1">
    <source>
        <dbReference type="EMBL" id="AMS05402.1"/>
    </source>
</evidence>
<dbReference type="RefSeq" id="WP_062819504.1">
    <property type="nucleotide sequence ID" value="NZ_CP014352.1"/>
</dbReference>
<dbReference type="AlphaFoldDB" id="A0AAC8YG83"/>
<organism evidence="1 3">
    <name type="scientific">Acidipropionibacterium acidipropionici</name>
    <dbReference type="NCBI Taxonomy" id="1748"/>
    <lineage>
        <taxon>Bacteria</taxon>
        <taxon>Bacillati</taxon>
        <taxon>Actinomycetota</taxon>
        <taxon>Actinomycetes</taxon>
        <taxon>Propionibacteriales</taxon>
        <taxon>Propionibacteriaceae</taxon>
        <taxon>Acidipropionibacterium</taxon>
    </lineage>
</organism>
<evidence type="ECO:0000313" key="3">
    <source>
        <dbReference type="Proteomes" id="UP000075221"/>
    </source>
</evidence>
<protein>
    <submittedName>
        <fullName evidence="1">Uncharacterized protein</fullName>
    </submittedName>
</protein>
<name>A0AAC8YG83_9ACTN</name>
<proteinExistence type="predicted"/>
<dbReference type="Proteomes" id="UP000178666">
    <property type="component" value="Chromosome"/>
</dbReference>